<evidence type="ECO:0000313" key="2">
    <source>
        <dbReference type="Proteomes" id="UP000008811"/>
    </source>
</evidence>
<accession>B3QPR2</accession>
<evidence type="ECO:0008006" key="3">
    <source>
        <dbReference type="Google" id="ProtNLM"/>
    </source>
</evidence>
<dbReference type="KEGG" id="cpc:Cpar_1517"/>
<protein>
    <recommendedName>
        <fullName evidence="3">DUF2971 domain-containing protein</fullName>
    </recommendedName>
</protein>
<dbReference type="OrthoDB" id="3034312at2"/>
<dbReference type="EMBL" id="CP001099">
    <property type="protein sequence ID" value="ACF11915.1"/>
    <property type="molecule type" value="Genomic_DNA"/>
</dbReference>
<reference evidence="1" key="1">
    <citation type="submission" date="2008-06" db="EMBL/GenBank/DDBJ databases">
        <title>Complete sequence of Chlorobaculum parvum NCIB 8327.</title>
        <authorList>
            <consortium name="US DOE Joint Genome Institute"/>
            <person name="Lucas S."/>
            <person name="Copeland A."/>
            <person name="Lapidus A."/>
            <person name="Glavina del Rio T."/>
            <person name="Dalin E."/>
            <person name="Tice H."/>
            <person name="Bruce D."/>
            <person name="Goodwin L."/>
            <person name="Pitluck S."/>
            <person name="Schmutz J."/>
            <person name="Larimer F."/>
            <person name="Land M."/>
            <person name="Hauser L."/>
            <person name="Kyrpides N."/>
            <person name="Mikhailova N."/>
            <person name="Zhao F."/>
            <person name="Li T."/>
            <person name="Liu Z."/>
            <person name="Overmann J."/>
            <person name="Bryant D.A."/>
            <person name="Richardson P."/>
        </authorList>
    </citation>
    <scope>NUCLEOTIDE SEQUENCE [LARGE SCALE GENOMIC DNA]</scope>
    <source>
        <strain evidence="1">NCIB 8327</strain>
    </source>
</reference>
<gene>
    <name evidence="1" type="ordered locus">Cpar_1517</name>
</gene>
<dbReference type="AlphaFoldDB" id="B3QPR2"/>
<organism evidence="1 2">
    <name type="scientific">Chlorobaculum parvum (strain DSM 263 / NCIMB 8327)</name>
    <name type="common">Chlorobium vibrioforme subsp. thiosulfatophilum</name>
    <dbReference type="NCBI Taxonomy" id="517417"/>
    <lineage>
        <taxon>Bacteria</taxon>
        <taxon>Pseudomonadati</taxon>
        <taxon>Chlorobiota</taxon>
        <taxon>Chlorobiia</taxon>
        <taxon>Chlorobiales</taxon>
        <taxon>Chlorobiaceae</taxon>
        <taxon>Chlorobaculum</taxon>
    </lineage>
</organism>
<dbReference type="Pfam" id="PF11185">
    <property type="entry name" value="DUF2971"/>
    <property type="match status" value="1"/>
</dbReference>
<keyword evidence="2" id="KW-1185">Reference proteome</keyword>
<dbReference type="Proteomes" id="UP000008811">
    <property type="component" value="Chromosome"/>
</dbReference>
<dbReference type="InterPro" id="IPR021352">
    <property type="entry name" value="DUF2971"/>
</dbReference>
<dbReference type="STRING" id="517417.Cpar_1517"/>
<dbReference type="HOGENOM" id="CLU_061528_1_0_10"/>
<sequence>MSDTGNGLAGSFNDDLLRLEEIFLPSFFYKKMQYYFSSSGLISNDVLFVHYTSAESAFSIIRNKRANMCNAVHMSDYREVQNGFNFMDDFVSKKNKHWVKFGNIIEEFLPGVFDRSIKVYNDYSRGAKDNLYFLSVSEHDESENELGRLSMWRVFGGQSNHVAIVLRIPALSVVSQALGISFNPVLYAEKDQYYYELDEVIKNVKNNEFFLKRLSPDLVVNAIVSMILVNVFCIKHKGFQEEREWRCIYLPECGLPEFSSQLIESGEDEIAGFSQKICKMPLDSAIHPMLSAIDFCKMFDSLIIGPSECPDSMYEAFCRELTNIGVLEAESKVRVSGIPVR</sequence>
<dbReference type="eggNOG" id="ENOG502ZF5V">
    <property type="taxonomic scope" value="Bacteria"/>
</dbReference>
<proteinExistence type="predicted"/>
<evidence type="ECO:0000313" key="1">
    <source>
        <dbReference type="EMBL" id="ACF11915.1"/>
    </source>
</evidence>
<name>B3QPR2_CHLP8</name>
<dbReference type="RefSeq" id="WP_012502748.1">
    <property type="nucleotide sequence ID" value="NC_011027.1"/>
</dbReference>